<dbReference type="AlphaFoldDB" id="A0A6J8C670"/>
<dbReference type="OrthoDB" id="6162629at2759"/>
<accession>A0A6J8C670</accession>
<proteinExistence type="predicted"/>
<gene>
    <name evidence="1" type="ORF">MCOR_26804</name>
</gene>
<evidence type="ECO:0000313" key="2">
    <source>
        <dbReference type="Proteomes" id="UP000507470"/>
    </source>
</evidence>
<sequence length="224" mass="25209">MPRKGRKVNPPVVSIEYDITTSPTATLKGLRRQRQLVRNQHLLHLLRPKSVCRTLTHEEEEDLVAQLRENTFLYDKSSADFKLKEKKNMTWAAKEEELGLKAGDLSSIWYPYIEDTILKAGEVIQQFALKRKELTPEDTDDIDAAFDLSVVSSTATAPGNNPKAARALSSLTSELRVRVWCHHRCTGFTCTDWTVLGVLDAPNGPAKDEPIRHTFHKASSRPCG</sequence>
<reference evidence="1 2" key="1">
    <citation type="submission" date="2020-06" db="EMBL/GenBank/DDBJ databases">
        <authorList>
            <person name="Li R."/>
            <person name="Bekaert M."/>
        </authorList>
    </citation>
    <scope>NUCLEOTIDE SEQUENCE [LARGE SCALE GENOMIC DNA]</scope>
    <source>
        <strain evidence="2">wild</strain>
    </source>
</reference>
<name>A0A6J8C670_MYTCO</name>
<evidence type="ECO:0008006" key="3">
    <source>
        <dbReference type="Google" id="ProtNLM"/>
    </source>
</evidence>
<dbReference type="EMBL" id="CACVKT020004831">
    <property type="protein sequence ID" value="CAC5391823.1"/>
    <property type="molecule type" value="Genomic_DNA"/>
</dbReference>
<dbReference type="Proteomes" id="UP000507470">
    <property type="component" value="Unassembled WGS sequence"/>
</dbReference>
<evidence type="ECO:0000313" key="1">
    <source>
        <dbReference type="EMBL" id="CAC5391823.1"/>
    </source>
</evidence>
<protein>
    <recommendedName>
        <fullName evidence="3">MADF domain-containing protein</fullName>
    </recommendedName>
</protein>
<organism evidence="1 2">
    <name type="scientific">Mytilus coruscus</name>
    <name type="common">Sea mussel</name>
    <dbReference type="NCBI Taxonomy" id="42192"/>
    <lineage>
        <taxon>Eukaryota</taxon>
        <taxon>Metazoa</taxon>
        <taxon>Spiralia</taxon>
        <taxon>Lophotrochozoa</taxon>
        <taxon>Mollusca</taxon>
        <taxon>Bivalvia</taxon>
        <taxon>Autobranchia</taxon>
        <taxon>Pteriomorphia</taxon>
        <taxon>Mytilida</taxon>
        <taxon>Mytiloidea</taxon>
        <taxon>Mytilidae</taxon>
        <taxon>Mytilinae</taxon>
        <taxon>Mytilus</taxon>
    </lineage>
</organism>
<keyword evidence="2" id="KW-1185">Reference proteome</keyword>